<evidence type="ECO:0000313" key="3">
    <source>
        <dbReference type="EMBL" id="KAK8884468.1"/>
    </source>
</evidence>
<evidence type="ECO:0000313" key="4">
    <source>
        <dbReference type="Proteomes" id="UP001470230"/>
    </source>
</evidence>
<gene>
    <name evidence="3" type="ORF">M9Y10_043579</name>
</gene>
<sequence length="303" mass="35032">MNIIEASDIPATIESLRKERQIAISQCNYIKAQQLDSQINKLRAKLKDLNKQAAVSNGISNFEREKQYLRESATRLQSEYTKFLYNTRAKYQRRYSFLLNKQREEVKKLASEFAKNIELESIRRVPESEVLLRESQLRANVSQFAIANQLNSEAEMIKSNTLQQRQTDVRQQFQMQQDLLLHRQQEETDTHLKKLKKELHLVNLEYQTELSKLKKSLIAHGIKYGVNVSSQDADDFFSQYVLIDDESDSSLATTLTPRSPSKTAKRSPYPSPALWQTGKSSRSESGLQSPIKSPMYRKTPLLK</sequence>
<evidence type="ECO:0000256" key="2">
    <source>
        <dbReference type="SAM" id="MobiDB-lite"/>
    </source>
</evidence>
<feature type="coiled-coil region" evidence="1">
    <location>
        <begin position="32"/>
        <end position="79"/>
    </location>
</feature>
<keyword evidence="1" id="KW-0175">Coiled coil</keyword>
<reference evidence="3 4" key="1">
    <citation type="submission" date="2024-04" db="EMBL/GenBank/DDBJ databases">
        <title>Tritrichomonas musculus Genome.</title>
        <authorList>
            <person name="Alves-Ferreira E."/>
            <person name="Grigg M."/>
            <person name="Lorenzi H."/>
            <person name="Galac M."/>
        </authorList>
    </citation>
    <scope>NUCLEOTIDE SEQUENCE [LARGE SCALE GENOMIC DNA]</scope>
    <source>
        <strain evidence="3 4">EAF2021</strain>
    </source>
</reference>
<accession>A0ABR2K048</accession>
<evidence type="ECO:0000256" key="1">
    <source>
        <dbReference type="SAM" id="Coils"/>
    </source>
</evidence>
<feature type="region of interest" description="Disordered" evidence="2">
    <location>
        <begin position="251"/>
        <end position="303"/>
    </location>
</feature>
<protein>
    <submittedName>
        <fullName evidence="3">Uncharacterized protein</fullName>
    </submittedName>
</protein>
<keyword evidence="4" id="KW-1185">Reference proteome</keyword>
<organism evidence="3 4">
    <name type="scientific">Tritrichomonas musculus</name>
    <dbReference type="NCBI Taxonomy" id="1915356"/>
    <lineage>
        <taxon>Eukaryota</taxon>
        <taxon>Metamonada</taxon>
        <taxon>Parabasalia</taxon>
        <taxon>Tritrichomonadida</taxon>
        <taxon>Tritrichomonadidae</taxon>
        <taxon>Tritrichomonas</taxon>
    </lineage>
</organism>
<feature type="compositionally biased region" description="Polar residues" evidence="2">
    <location>
        <begin position="277"/>
        <end position="291"/>
    </location>
</feature>
<proteinExistence type="predicted"/>
<feature type="compositionally biased region" description="Polar residues" evidence="2">
    <location>
        <begin position="251"/>
        <end position="262"/>
    </location>
</feature>
<name>A0ABR2K048_9EUKA</name>
<dbReference type="EMBL" id="JAPFFF010000008">
    <property type="protein sequence ID" value="KAK8884468.1"/>
    <property type="molecule type" value="Genomic_DNA"/>
</dbReference>
<comment type="caution">
    <text evidence="3">The sequence shown here is derived from an EMBL/GenBank/DDBJ whole genome shotgun (WGS) entry which is preliminary data.</text>
</comment>
<dbReference type="Proteomes" id="UP001470230">
    <property type="component" value="Unassembled WGS sequence"/>
</dbReference>